<organism evidence="3 4">
    <name type="scientific">Jaapia argillacea MUCL 33604</name>
    <dbReference type="NCBI Taxonomy" id="933084"/>
    <lineage>
        <taxon>Eukaryota</taxon>
        <taxon>Fungi</taxon>
        <taxon>Dikarya</taxon>
        <taxon>Basidiomycota</taxon>
        <taxon>Agaricomycotina</taxon>
        <taxon>Agaricomycetes</taxon>
        <taxon>Agaricomycetidae</taxon>
        <taxon>Jaapiales</taxon>
        <taxon>Jaapiaceae</taxon>
        <taxon>Jaapia</taxon>
    </lineage>
</organism>
<evidence type="ECO:0000313" key="4">
    <source>
        <dbReference type="Proteomes" id="UP000027265"/>
    </source>
</evidence>
<dbReference type="EMBL" id="KL197710">
    <property type="protein sequence ID" value="KDQ63695.1"/>
    <property type="molecule type" value="Genomic_DNA"/>
</dbReference>
<evidence type="ECO:0000259" key="2">
    <source>
        <dbReference type="Pfam" id="PF00753"/>
    </source>
</evidence>
<feature type="compositionally biased region" description="Basic residues" evidence="1">
    <location>
        <begin position="461"/>
        <end position="480"/>
    </location>
</feature>
<accession>A0A067QBZ9</accession>
<feature type="compositionally biased region" description="Low complexity" evidence="1">
    <location>
        <begin position="430"/>
        <end position="460"/>
    </location>
</feature>
<dbReference type="AlphaFoldDB" id="A0A067QBZ9"/>
<feature type="region of interest" description="Disordered" evidence="1">
    <location>
        <begin position="372"/>
        <end position="480"/>
    </location>
</feature>
<dbReference type="Gene3D" id="3.60.15.10">
    <property type="entry name" value="Ribonuclease Z/Hydroxyacylglutathione hydrolase-like"/>
    <property type="match status" value="1"/>
</dbReference>
<keyword evidence="4" id="KW-1185">Reference proteome</keyword>
<feature type="compositionally biased region" description="Low complexity" evidence="1">
    <location>
        <begin position="391"/>
        <end position="404"/>
    </location>
</feature>
<reference evidence="4" key="1">
    <citation type="journal article" date="2014" name="Proc. Natl. Acad. Sci. U.S.A.">
        <title>Extensive sampling of basidiomycete genomes demonstrates inadequacy of the white-rot/brown-rot paradigm for wood decay fungi.</title>
        <authorList>
            <person name="Riley R."/>
            <person name="Salamov A.A."/>
            <person name="Brown D.W."/>
            <person name="Nagy L.G."/>
            <person name="Floudas D."/>
            <person name="Held B.W."/>
            <person name="Levasseur A."/>
            <person name="Lombard V."/>
            <person name="Morin E."/>
            <person name="Otillar R."/>
            <person name="Lindquist E.A."/>
            <person name="Sun H."/>
            <person name="LaButti K.M."/>
            <person name="Schmutz J."/>
            <person name="Jabbour D."/>
            <person name="Luo H."/>
            <person name="Baker S.E."/>
            <person name="Pisabarro A.G."/>
            <person name="Walton J.D."/>
            <person name="Blanchette R.A."/>
            <person name="Henrissat B."/>
            <person name="Martin F."/>
            <person name="Cullen D."/>
            <person name="Hibbett D.S."/>
            <person name="Grigoriev I.V."/>
        </authorList>
    </citation>
    <scope>NUCLEOTIDE SEQUENCE [LARGE SCALE GENOMIC DNA]</scope>
    <source>
        <strain evidence="4">MUCL 33604</strain>
    </source>
</reference>
<dbReference type="Proteomes" id="UP000027265">
    <property type="component" value="Unassembled WGS sequence"/>
</dbReference>
<protein>
    <recommendedName>
        <fullName evidence="2">Metallo-beta-lactamase domain-containing protein</fullName>
    </recommendedName>
</protein>
<dbReference type="SUPFAM" id="SSF56281">
    <property type="entry name" value="Metallo-hydrolase/oxidoreductase"/>
    <property type="match status" value="1"/>
</dbReference>
<dbReference type="Pfam" id="PF00753">
    <property type="entry name" value="Lactamase_B"/>
    <property type="match status" value="1"/>
</dbReference>
<dbReference type="PANTHER" id="PTHR46018">
    <property type="entry name" value="ZINC PHOSPHODIESTERASE ELAC PROTEIN 1"/>
    <property type="match status" value="1"/>
</dbReference>
<dbReference type="GO" id="GO:0005634">
    <property type="term" value="C:nucleus"/>
    <property type="evidence" value="ECO:0007669"/>
    <property type="project" value="TreeGrafter"/>
</dbReference>
<name>A0A067QBZ9_9AGAM</name>
<feature type="domain" description="Metallo-beta-lactamase" evidence="2">
    <location>
        <begin position="23"/>
        <end position="88"/>
    </location>
</feature>
<dbReference type="InterPro" id="IPR036866">
    <property type="entry name" value="RibonucZ/Hydroxyglut_hydro"/>
</dbReference>
<gene>
    <name evidence="3" type="ORF">JAAARDRAFT_120521</name>
</gene>
<dbReference type="InParanoid" id="A0A067QBZ9"/>
<sequence>MSQYINVTFLGTSSGGGPSESRNCSSLVMDTIGDGSLWMIDCAEGTLRQFFFQPRGPQGQQYLRAARVSKVFITHMHADHTMGIITLIRNVLRAPPTTSDTGSSQAFGQAKRLELYGPRGLRAFIRTIFDLTHSRSHPDDRFVVHELLVRGEGGESEEPSADREEGRHVNEEVGMDIVMDEDGFWRGFVREQAGGGEVVVDAGSIIHRDPCIGYIVTANPPIRPPHPMAPTYLPRKVVILGDTSDPSALAPLCTSPSPDLLVHEATDAHIPTSVDPMSKRSKAIVREKCSERGHSTPVMAGEFAKKVGAKKLVLNHLGARFPAPLVSNNPRLRNNILKEMERQATEAWGRVPSQACAAIDFMRVIIPPEKVDAPVAQPTPGPEQVEEMEMESSSSRGTPAAASGSGSGNGRTQGNGKHRRKRHHDDRSSRSGSGNRQLRGGSEGSSSTAGTPGGSSSQGQSRRHNPASSRPHKKPRTPEE</sequence>
<dbReference type="OrthoDB" id="527344at2759"/>
<dbReference type="InterPro" id="IPR001279">
    <property type="entry name" value="Metallo-B-lactamas"/>
</dbReference>
<dbReference type="HOGENOM" id="CLU_031317_4_2_1"/>
<proteinExistence type="predicted"/>
<dbReference type="STRING" id="933084.A0A067QBZ9"/>
<dbReference type="PANTHER" id="PTHR46018:SF2">
    <property type="entry name" value="ZINC PHOSPHODIESTERASE ELAC PROTEIN 1"/>
    <property type="match status" value="1"/>
</dbReference>
<dbReference type="GO" id="GO:0042781">
    <property type="term" value="F:3'-tRNA processing endoribonuclease activity"/>
    <property type="evidence" value="ECO:0007669"/>
    <property type="project" value="TreeGrafter"/>
</dbReference>
<evidence type="ECO:0000256" key="1">
    <source>
        <dbReference type="SAM" id="MobiDB-lite"/>
    </source>
</evidence>
<evidence type="ECO:0000313" key="3">
    <source>
        <dbReference type="EMBL" id="KDQ63695.1"/>
    </source>
</evidence>